<reference evidence="2 3" key="1">
    <citation type="submission" date="2023-07" db="EMBL/GenBank/DDBJ databases">
        <title>Closed genoem sequence of Methanosarcinaceae archaeon Ac7.</title>
        <authorList>
            <person name="Poehlein A."/>
            <person name="Protasov E."/>
            <person name="Platt K."/>
            <person name="Reeh H."/>
            <person name="Daniel R."/>
            <person name="Brune A."/>
        </authorList>
    </citation>
    <scope>NUCLEOTIDE SEQUENCE [LARGE SCALE GENOMIC DNA]</scope>
    <source>
        <strain evidence="2 3">Ac7</strain>
    </source>
</reference>
<feature type="transmembrane region" description="Helical" evidence="1">
    <location>
        <begin position="37"/>
        <end position="55"/>
    </location>
</feature>
<dbReference type="AlphaFoldDB" id="A0AA96V4Z5"/>
<evidence type="ECO:0000313" key="3">
    <source>
        <dbReference type="Proteomes" id="UP001303587"/>
    </source>
</evidence>
<dbReference type="Proteomes" id="UP001303587">
    <property type="component" value="Chromosome"/>
</dbReference>
<keyword evidence="1" id="KW-0812">Transmembrane</keyword>
<evidence type="ECO:0000256" key="1">
    <source>
        <dbReference type="SAM" id="Phobius"/>
    </source>
</evidence>
<feature type="transmembrane region" description="Helical" evidence="1">
    <location>
        <begin position="62"/>
        <end position="79"/>
    </location>
</feature>
<feature type="transmembrane region" description="Helical" evidence="1">
    <location>
        <begin position="85"/>
        <end position="105"/>
    </location>
</feature>
<name>A0AA96V4Z5_9EURY</name>
<keyword evidence="1" id="KW-0472">Membrane</keyword>
<organism evidence="2 3">
    <name type="scientific">Methanolapillus millepedarum</name>
    <dbReference type="NCBI Taxonomy" id="3028296"/>
    <lineage>
        <taxon>Archaea</taxon>
        <taxon>Methanobacteriati</taxon>
        <taxon>Methanobacteriota</taxon>
        <taxon>Stenosarchaea group</taxon>
        <taxon>Methanomicrobia</taxon>
        <taxon>Methanosarcinales</taxon>
        <taxon>Methanosarcinaceae</taxon>
        <taxon>Methanolapillus</taxon>
    </lineage>
</organism>
<feature type="transmembrane region" description="Helical" evidence="1">
    <location>
        <begin position="12"/>
        <end position="31"/>
    </location>
</feature>
<accession>A0AA96V4Z5</accession>
<proteinExistence type="predicted"/>
<protein>
    <submittedName>
        <fullName evidence="2">Uncharacterized protein</fullName>
    </submittedName>
</protein>
<keyword evidence="3" id="KW-1185">Reference proteome</keyword>
<dbReference type="EMBL" id="CP131060">
    <property type="protein sequence ID" value="WNY25901.1"/>
    <property type="molecule type" value="Genomic_DNA"/>
</dbReference>
<sequence>MMNYLRNYLNKPYVGGLLTIFMFIFAGIFSILFNYNITKSILLFATFPLLILIFLLSDAPKIWNFVTFLFAITVLYISLKSSDTSFFDIIFLILLMVYLVIFIYFNEKKWKKNIKA</sequence>
<keyword evidence="1" id="KW-1133">Transmembrane helix</keyword>
<gene>
    <name evidence="2" type="ORF">MsAc7_14660</name>
</gene>
<evidence type="ECO:0000313" key="2">
    <source>
        <dbReference type="EMBL" id="WNY25901.1"/>
    </source>
</evidence>